<keyword evidence="3" id="KW-0812">Transmembrane</keyword>
<dbReference type="PANTHER" id="PTHR43531">
    <property type="entry name" value="PROTEIN ICFG"/>
    <property type="match status" value="1"/>
</dbReference>
<reference evidence="6 7" key="1">
    <citation type="submission" date="2018-05" db="EMBL/GenBank/DDBJ databases">
        <title>Genomic Encyclopedia of Type Strains, Phase IV (KMG-IV): sequencing the most valuable type-strain genomes for metagenomic binning, comparative biology and taxonomic classification.</title>
        <authorList>
            <person name="Goeker M."/>
        </authorList>
    </citation>
    <scope>NUCLEOTIDE SEQUENCE [LARGE SCALE GENOMIC DNA]</scope>
    <source>
        <strain evidence="6 7">DSM 25134</strain>
    </source>
</reference>
<dbReference type="EMBL" id="QJKC01000010">
    <property type="protein sequence ID" value="PXX46029.1"/>
    <property type="molecule type" value="Genomic_DNA"/>
</dbReference>
<dbReference type="OrthoDB" id="9806477at2"/>
<dbReference type="GO" id="GO:0007165">
    <property type="term" value="P:signal transduction"/>
    <property type="evidence" value="ECO:0007669"/>
    <property type="project" value="InterPro"/>
</dbReference>
<organism evidence="6 7">
    <name type="scientific">Aquitalea magnusonii</name>
    <dbReference type="NCBI Taxonomy" id="332411"/>
    <lineage>
        <taxon>Bacteria</taxon>
        <taxon>Pseudomonadati</taxon>
        <taxon>Pseudomonadota</taxon>
        <taxon>Betaproteobacteria</taxon>
        <taxon>Neisseriales</taxon>
        <taxon>Chromobacteriaceae</taxon>
        <taxon>Aquitalea</taxon>
    </lineage>
</organism>
<dbReference type="RefSeq" id="WP_158527735.1">
    <property type="nucleotide sequence ID" value="NZ_LNQU01000012.1"/>
</dbReference>
<feature type="transmembrane region" description="Helical" evidence="3">
    <location>
        <begin position="152"/>
        <end position="172"/>
    </location>
</feature>
<dbReference type="GO" id="GO:0006935">
    <property type="term" value="P:chemotaxis"/>
    <property type="evidence" value="ECO:0007669"/>
    <property type="project" value="UniProtKB-KW"/>
</dbReference>
<dbReference type="PROSITE" id="PS50112">
    <property type="entry name" value="PAS"/>
    <property type="match status" value="1"/>
</dbReference>
<feature type="domain" description="HAMP" evidence="5">
    <location>
        <begin position="328"/>
        <end position="380"/>
    </location>
</feature>
<dbReference type="InterPro" id="IPR051310">
    <property type="entry name" value="MCP_chemotaxis"/>
</dbReference>
<dbReference type="GO" id="GO:0004888">
    <property type="term" value="F:transmembrane signaling receptor activity"/>
    <property type="evidence" value="ECO:0007669"/>
    <property type="project" value="TreeGrafter"/>
</dbReference>
<evidence type="ECO:0000256" key="2">
    <source>
        <dbReference type="ARBA" id="ARBA00029447"/>
    </source>
</evidence>
<dbReference type="Gene3D" id="3.30.450.20">
    <property type="entry name" value="PAS domain"/>
    <property type="match status" value="1"/>
</dbReference>
<dbReference type="NCBIfam" id="TIGR00229">
    <property type="entry name" value="sensory_box"/>
    <property type="match status" value="1"/>
</dbReference>
<feature type="transmembrane region" description="Helical" evidence="3">
    <location>
        <begin position="302"/>
        <end position="327"/>
    </location>
</feature>
<dbReference type="InterPro" id="IPR013655">
    <property type="entry name" value="PAS_fold_3"/>
</dbReference>
<dbReference type="PROSITE" id="PS50885">
    <property type="entry name" value="HAMP"/>
    <property type="match status" value="1"/>
</dbReference>
<dbReference type="AlphaFoldDB" id="A0A318JFN1"/>
<dbReference type="SUPFAM" id="SSF158472">
    <property type="entry name" value="HAMP domain-like"/>
    <property type="match status" value="1"/>
</dbReference>
<name>A0A318JFN1_9NEIS</name>
<sequence>MINFNDDAMLADAARETSAIVSKTDLCGMITYANDAFVRISGYAREELIGQPHNIVRHPDMPAWAFADLWSSLEAGDLWRGIVKNLTKDGGSYWVEATVVPIRKAGKTIGYMSVRTMATEQQIAAAEKLYRGEVPKKKSGLKLKRILSIHSGYLLGSLFVMLLLVVGGYLGIGGIRQGGEQLVYQNQHVLQNVVVLGDLHSEVENLKRNTGPVAPVLKSVDENIARLNDLAADENYRASVDEIKKDLVKLSTLQGLAHAGDGPAQERASAVAGELQTEIANLRSTILEAASRRVSHHLQRNALIENISLAGIFLGISLVLLFGWYFMRSIVHPLEMAIDNFDKMAEGDLTGEVQLTGAGETGHLIRSSATMQMHLKVVMDELLLMSEHIDQHCLALNTALFEISDHLDCQHDKLIEAKSLFEMNTTVEIKDRLDHVRAAIQSVLALAGGDAALQEAICNDMDDILCLEQLRSHTFNDFLEKIQQLSELVVDNRMETHEAYSMSAQLHTISTQLKQMVSYFEVAPGTRNG</sequence>
<dbReference type="InterPro" id="IPR001610">
    <property type="entry name" value="PAC"/>
</dbReference>
<accession>A0A318JFN1</accession>
<dbReference type="SMART" id="SM00091">
    <property type="entry name" value="PAS"/>
    <property type="match status" value="1"/>
</dbReference>
<dbReference type="Pfam" id="PF08447">
    <property type="entry name" value="PAS_3"/>
    <property type="match status" value="1"/>
</dbReference>
<dbReference type="Gene3D" id="6.10.340.10">
    <property type="match status" value="1"/>
</dbReference>
<keyword evidence="7" id="KW-1185">Reference proteome</keyword>
<dbReference type="InterPro" id="IPR003660">
    <property type="entry name" value="HAMP_dom"/>
</dbReference>
<comment type="caution">
    <text evidence="6">The sequence shown here is derived from an EMBL/GenBank/DDBJ whole genome shotgun (WGS) entry which is preliminary data.</text>
</comment>
<dbReference type="GO" id="GO:0005886">
    <property type="term" value="C:plasma membrane"/>
    <property type="evidence" value="ECO:0007669"/>
    <property type="project" value="TreeGrafter"/>
</dbReference>
<dbReference type="SMART" id="SM00086">
    <property type="entry name" value="PAC"/>
    <property type="match status" value="1"/>
</dbReference>
<dbReference type="PANTHER" id="PTHR43531:SF11">
    <property type="entry name" value="METHYL-ACCEPTING CHEMOTAXIS PROTEIN 3"/>
    <property type="match status" value="1"/>
</dbReference>
<keyword evidence="3" id="KW-0472">Membrane</keyword>
<dbReference type="Proteomes" id="UP000248395">
    <property type="component" value="Unassembled WGS sequence"/>
</dbReference>
<proteinExistence type="inferred from homology"/>
<evidence type="ECO:0000256" key="1">
    <source>
        <dbReference type="ARBA" id="ARBA00022500"/>
    </source>
</evidence>
<dbReference type="InterPro" id="IPR035965">
    <property type="entry name" value="PAS-like_dom_sf"/>
</dbReference>
<evidence type="ECO:0000259" key="5">
    <source>
        <dbReference type="PROSITE" id="PS50885"/>
    </source>
</evidence>
<dbReference type="InterPro" id="IPR000014">
    <property type="entry name" value="PAS"/>
</dbReference>
<feature type="domain" description="PAS" evidence="4">
    <location>
        <begin position="6"/>
        <end position="60"/>
    </location>
</feature>
<dbReference type="SUPFAM" id="SSF55785">
    <property type="entry name" value="PYP-like sensor domain (PAS domain)"/>
    <property type="match status" value="1"/>
</dbReference>
<evidence type="ECO:0000259" key="4">
    <source>
        <dbReference type="PROSITE" id="PS50112"/>
    </source>
</evidence>
<dbReference type="SMART" id="SM00304">
    <property type="entry name" value="HAMP"/>
    <property type="match status" value="1"/>
</dbReference>
<keyword evidence="1" id="KW-0145">Chemotaxis</keyword>
<evidence type="ECO:0000313" key="6">
    <source>
        <dbReference type="EMBL" id="PXX46029.1"/>
    </source>
</evidence>
<evidence type="ECO:0000313" key="7">
    <source>
        <dbReference type="Proteomes" id="UP000248395"/>
    </source>
</evidence>
<protein>
    <submittedName>
        <fullName evidence="6">Aerotaxis receptor</fullName>
    </submittedName>
</protein>
<keyword evidence="6" id="KW-0675">Receptor</keyword>
<gene>
    <name evidence="6" type="ORF">DFR38_110127</name>
</gene>
<keyword evidence="3" id="KW-1133">Transmembrane helix</keyword>
<evidence type="ECO:0000256" key="3">
    <source>
        <dbReference type="SAM" id="Phobius"/>
    </source>
</evidence>
<comment type="similarity">
    <text evidence="2">Belongs to the methyl-accepting chemotaxis (MCP) protein family.</text>
</comment>
<dbReference type="CDD" id="cd00130">
    <property type="entry name" value="PAS"/>
    <property type="match status" value="1"/>
</dbReference>